<comment type="caution">
    <text evidence="3">The sequence shown here is derived from an EMBL/GenBank/DDBJ whole genome shotgun (WGS) entry which is preliminary data.</text>
</comment>
<gene>
    <name evidence="3" type="primary">yvbT_2</name>
    <name evidence="3" type="ORF">PghCCS26_45790</name>
</gene>
<dbReference type="InterPro" id="IPR050766">
    <property type="entry name" value="Bact_Lucif_Oxidored"/>
</dbReference>
<comment type="similarity">
    <text evidence="1">To bacterial alkanal monooxygenase alpha and beta chains.</text>
</comment>
<name>A0ABQ6NSE9_9BACL</name>
<protein>
    <recommendedName>
        <fullName evidence="2">Luciferase-like domain-containing protein</fullName>
    </recommendedName>
</protein>
<dbReference type="PANTHER" id="PTHR30137">
    <property type="entry name" value="LUCIFERASE-LIKE MONOOXYGENASE"/>
    <property type="match status" value="1"/>
</dbReference>
<dbReference type="RefSeq" id="WP_317981408.1">
    <property type="nucleotide sequence ID" value="NZ_BTCL01000020.1"/>
</dbReference>
<organism evidence="3 4">
    <name type="scientific">Paenibacillus glycanilyticus</name>
    <dbReference type="NCBI Taxonomy" id="126569"/>
    <lineage>
        <taxon>Bacteria</taxon>
        <taxon>Bacillati</taxon>
        <taxon>Bacillota</taxon>
        <taxon>Bacilli</taxon>
        <taxon>Bacillales</taxon>
        <taxon>Paenibacillaceae</taxon>
        <taxon>Paenibacillus</taxon>
    </lineage>
</organism>
<dbReference type="Gene3D" id="3.20.20.30">
    <property type="entry name" value="Luciferase-like domain"/>
    <property type="match status" value="1"/>
</dbReference>
<evidence type="ECO:0000256" key="1">
    <source>
        <dbReference type="ARBA" id="ARBA00007789"/>
    </source>
</evidence>
<dbReference type="InterPro" id="IPR011251">
    <property type="entry name" value="Luciferase-like_dom"/>
</dbReference>
<evidence type="ECO:0000313" key="4">
    <source>
        <dbReference type="Proteomes" id="UP001285921"/>
    </source>
</evidence>
<keyword evidence="4" id="KW-1185">Reference proteome</keyword>
<feature type="domain" description="Luciferase-like" evidence="2">
    <location>
        <begin position="17"/>
        <end position="309"/>
    </location>
</feature>
<dbReference type="InterPro" id="IPR036661">
    <property type="entry name" value="Luciferase-like_sf"/>
</dbReference>
<proteinExistence type="predicted"/>
<dbReference type="InterPro" id="IPR019949">
    <property type="entry name" value="CmoO-like"/>
</dbReference>
<accession>A0ABQ6NSE9</accession>
<reference evidence="3 4" key="1">
    <citation type="submission" date="2023-05" db="EMBL/GenBank/DDBJ databases">
        <title>Draft genome of Paenibacillus sp. CCS26.</title>
        <authorList>
            <person name="Akita H."/>
            <person name="Shinto Y."/>
            <person name="Kimura Z."/>
        </authorList>
    </citation>
    <scope>NUCLEOTIDE SEQUENCE [LARGE SCALE GENOMIC DNA]</scope>
    <source>
        <strain evidence="3 4">CCS26</strain>
    </source>
</reference>
<dbReference type="EMBL" id="BTCL01000020">
    <property type="protein sequence ID" value="GMK47449.1"/>
    <property type="molecule type" value="Genomic_DNA"/>
</dbReference>
<evidence type="ECO:0000313" key="3">
    <source>
        <dbReference type="EMBL" id="GMK47449.1"/>
    </source>
</evidence>
<evidence type="ECO:0000259" key="2">
    <source>
        <dbReference type="Pfam" id="PF00296"/>
    </source>
</evidence>
<dbReference type="Pfam" id="PF00296">
    <property type="entry name" value="Bac_luciferase"/>
    <property type="match status" value="1"/>
</dbReference>
<sequence length="335" mass="37234">MKADKTFHGIPLSILDTSNIAAGSSVRESLLDSLELAQKAEEWGYNRIWFTEHHNMPSVASAATSLVIGYIAGATKRIRVGSGGIMLNNHAPLMVAEQFGTLESMYPGRIDLGLGRAPGGDPAAFAAIRRISSHGDDFSKMLHELRTYFNNDDSAKVQAFPGKGLFIPIWLLGSSDYNARLAAKLGLPFSYAGHFSSDYIVPAVQLYRNLFQPSSVLSKPYVMVSMNVTIADTNEQAQYLASTQKQLFLSSYSGRKYQIMPPVKEMSQVASEKDILFLEQSPLLRTLVIGDRETINSRLQQLIQETSADEIIITTQMYRQEDRLRNYEIIAELLQ</sequence>
<dbReference type="SUPFAM" id="SSF51679">
    <property type="entry name" value="Bacterial luciferase-like"/>
    <property type="match status" value="1"/>
</dbReference>
<dbReference type="PANTHER" id="PTHR30137:SF6">
    <property type="entry name" value="LUCIFERASE-LIKE MONOOXYGENASE"/>
    <property type="match status" value="1"/>
</dbReference>
<dbReference type="Proteomes" id="UP001285921">
    <property type="component" value="Unassembled WGS sequence"/>
</dbReference>
<dbReference type="NCBIfam" id="TIGR03558">
    <property type="entry name" value="oxido_grp_1"/>
    <property type="match status" value="1"/>
</dbReference>